<feature type="transmembrane region" description="Helical" evidence="5">
    <location>
        <begin position="93"/>
        <end position="117"/>
    </location>
</feature>
<evidence type="ECO:0000256" key="5">
    <source>
        <dbReference type="SAM" id="Phobius"/>
    </source>
</evidence>
<evidence type="ECO:0000256" key="4">
    <source>
        <dbReference type="ARBA" id="ARBA00023136"/>
    </source>
</evidence>
<reference evidence="6 7" key="1">
    <citation type="submission" date="2017-07" db="EMBL/GenBank/DDBJ databases">
        <title>Genome sequencing and assembly of Paenibacillus rigui.</title>
        <authorList>
            <person name="Mayilraj S."/>
        </authorList>
    </citation>
    <scope>NUCLEOTIDE SEQUENCE [LARGE SCALE GENOMIC DNA]</scope>
    <source>
        <strain evidence="6 7">JCM 16352</strain>
    </source>
</reference>
<name>A0A229UQ46_9BACL</name>
<protein>
    <submittedName>
        <fullName evidence="6">Murein hydrolase effector protein LrgB</fullName>
    </submittedName>
</protein>
<feature type="transmembrane region" description="Helical" evidence="5">
    <location>
        <begin position="34"/>
        <end position="54"/>
    </location>
</feature>
<keyword evidence="7" id="KW-1185">Reference proteome</keyword>
<comment type="caution">
    <text evidence="6">The sequence shown here is derived from an EMBL/GenBank/DDBJ whole genome shotgun (WGS) entry which is preliminary data.</text>
</comment>
<dbReference type="PANTHER" id="PTHR30249:SF0">
    <property type="entry name" value="PLASTIDAL GLYCOLATE_GLYCERATE TRANSLOCATOR 1, CHLOROPLASTIC"/>
    <property type="match status" value="1"/>
</dbReference>
<dbReference type="Pfam" id="PF04172">
    <property type="entry name" value="LrgB"/>
    <property type="match status" value="1"/>
</dbReference>
<accession>A0A229UQ46</accession>
<evidence type="ECO:0000256" key="3">
    <source>
        <dbReference type="ARBA" id="ARBA00022989"/>
    </source>
</evidence>
<evidence type="ECO:0000313" key="7">
    <source>
        <dbReference type="Proteomes" id="UP000215509"/>
    </source>
</evidence>
<gene>
    <name evidence="6" type="ORF">CF651_14990</name>
</gene>
<dbReference type="InterPro" id="IPR007300">
    <property type="entry name" value="CidB/LrgB"/>
</dbReference>
<evidence type="ECO:0000313" key="6">
    <source>
        <dbReference type="EMBL" id="OXM85484.1"/>
    </source>
</evidence>
<dbReference type="PANTHER" id="PTHR30249">
    <property type="entry name" value="PUTATIVE SEROTONIN TRANSPORTER"/>
    <property type="match status" value="1"/>
</dbReference>
<keyword evidence="3 5" id="KW-1133">Transmembrane helix</keyword>
<feature type="transmembrane region" description="Helical" evidence="5">
    <location>
        <begin position="6"/>
        <end position="27"/>
    </location>
</feature>
<organism evidence="6 7">
    <name type="scientific">Paenibacillus rigui</name>
    <dbReference type="NCBI Taxonomy" id="554312"/>
    <lineage>
        <taxon>Bacteria</taxon>
        <taxon>Bacillati</taxon>
        <taxon>Bacillota</taxon>
        <taxon>Bacilli</taxon>
        <taxon>Bacillales</taxon>
        <taxon>Paenibacillaceae</taxon>
        <taxon>Paenibacillus</taxon>
    </lineage>
</organism>
<feature type="transmembrane region" description="Helical" evidence="5">
    <location>
        <begin position="60"/>
        <end position="81"/>
    </location>
</feature>
<dbReference type="OrthoDB" id="9811701at2"/>
<proteinExistence type="predicted"/>
<feature type="transmembrane region" description="Helical" evidence="5">
    <location>
        <begin position="206"/>
        <end position="230"/>
    </location>
</feature>
<keyword evidence="2 5" id="KW-0812">Transmembrane</keyword>
<keyword evidence="4 5" id="KW-0472">Membrane</keyword>
<dbReference type="EMBL" id="NMQW01000021">
    <property type="protein sequence ID" value="OXM85484.1"/>
    <property type="molecule type" value="Genomic_DNA"/>
</dbReference>
<dbReference type="RefSeq" id="WP_094015680.1">
    <property type="nucleotide sequence ID" value="NZ_NMQW01000021.1"/>
</dbReference>
<dbReference type="GO" id="GO:0016020">
    <property type="term" value="C:membrane"/>
    <property type="evidence" value="ECO:0007669"/>
    <property type="project" value="UniProtKB-SubCell"/>
</dbReference>
<dbReference type="GO" id="GO:0016787">
    <property type="term" value="F:hydrolase activity"/>
    <property type="evidence" value="ECO:0007669"/>
    <property type="project" value="UniProtKB-KW"/>
</dbReference>
<evidence type="ECO:0000256" key="1">
    <source>
        <dbReference type="ARBA" id="ARBA00004141"/>
    </source>
</evidence>
<dbReference type="Proteomes" id="UP000215509">
    <property type="component" value="Unassembled WGS sequence"/>
</dbReference>
<keyword evidence="6" id="KW-0378">Hydrolase</keyword>
<evidence type="ECO:0000256" key="2">
    <source>
        <dbReference type="ARBA" id="ARBA00022692"/>
    </source>
</evidence>
<sequence>MSLSSVAQSPIFGISLTVLAYVFSLGINRIIKWLHPLFICSGLIVVVLLIGGVSYSDYQIGGSFIEFFLGPATVAMGVPLYKNVQKFKEKIAPLLAGIFAGSVMGLASSSALIWLFGESREIMVTMMPKSVTTPISVEIIRNLGGIPELGSVLTVLTGLLGSMIGPEVLRLFGIRDAFSIGIAVGTSSHGIGTGRLIRESDLLGSISGFSMCMAGMITSVLVIPISWLVYP</sequence>
<dbReference type="AlphaFoldDB" id="A0A229UQ46"/>
<comment type="subcellular location">
    <subcellularLocation>
        <location evidence="1">Membrane</location>
        <topology evidence="1">Multi-pass membrane protein</topology>
    </subcellularLocation>
</comment>